<sequence length="122" mass="14098">MNMDIDVNFQPGQIVSLEHGDRNLYAEVIQVVLSRRLCWVRPLLLVTYTPEPTIIIDLRDGSDLLWPINLFRHALDTEVIAVLSQILIKEPKPEPDLAVKQQLHQFIQQLWQAYQEGVGSRE</sequence>
<dbReference type="EMBL" id="AP018216">
    <property type="protein sequence ID" value="BAY69941.1"/>
    <property type="molecule type" value="Genomic_DNA"/>
</dbReference>
<proteinExistence type="predicted"/>
<evidence type="ECO:0000313" key="1">
    <source>
        <dbReference type="EMBL" id="BAY69941.1"/>
    </source>
</evidence>
<evidence type="ECO:0000313" key="2">
    <source>
        <dbReference type="Proteomes" id="UP000217507"/>
    </source>
</evidence>
<accession>A0A1Z4KLT1</accession>
<name>A0A1Z4KLT1_ANAVA</name>
<dbReference type="AlphaFoldDB" id="A0A1Z4KLT1"/>
<protein>
    <submittedName>
        <fullName evidence="1">Uncharacterized protein</fullName>
    </submittedName>
</protein>
<reference evidence="1 2" key="1">
    <citation type="submission" date="2017-06" db="EMBL/GenBank/DDBJ databases">
        <title>Genome sequencing of cyanobaciteial culture collection at National Institute for Environmental Studies (NIES).</title>
        <authorList>
            <person name="Hirose Y."/>
            <person name="Shimura Y."/>
            <person name="Fujisawa T."/>
            <person name="Nakamura Y."/>
            <person name="Kawachi M."/>
        </authorList>
    </citation>
    <scope>NUCLEOTIDE SEQUENCE [LARGE SCALE GENOMIC DNA]</scope>
    <source>
        <strain evidence="1 2">NIES-23</strain>
    </source>
</reference>
<dbReference type="Proteomes" id="UP000217507">
    <property type="component" value="Chromosome"/>
</dbReference>
<gene>
    <name evidence="1" type="ORF">NIES23_27410</name>
</gene>
<organism evidence="1 2">
    <name type="scientific">Trichormus variabilis NIES-23</name>
    <dbReference type="NCBI Taxonomy" id="1973479"/>
    <lineage>
        <taxon>Bacteria</taxon>
        <taxon>Bacillati</taxon>
        <taxon>Cyanobacteriota</taxon>
        <taxon>Cyanophyceae</taxon>
        <taxon>Nostocales</taxon>
        <taxon>Nostocaceae</taxon>
        <taxon>Trichormus</taxon>
    </lineage>
</organism>